<dbReference type="OrthoDB" id="9806388at2"/>
<dbReference type="PANTHER" id="PTHR46112">
    <property type="entry name" value="AMINOPEPTIDASE"/>
    <property type="match status" value="1"/>
</dbReference>
<dbReference type="GO" id="GO:0004177">
    <property type="term" value="F:aminopeptidase activity"/>
    <property type="evidence" value="ECO:0007669"/>
    <property type="project" value="UniProtKB-ARBA"/>
</dbReference>
<keyword evidence="3" id="KW-0378">Hydrolase</keyword>
<dbReference type="InterPro" id="IPR000587">
    <property type="entry name" value="Creatinase_N"/>
</dbReference>
<dbReference type="RefSeq" id="WP_015758167.1">
    <property type="nucleotide sequence ID" value="NC_013216.1"/>
</dbReference>
<dbReference type="InterPro" id="IPR036005">
    <property type="entry name" value="Creatinase/aminopeptidase-like"/>
</dbReference>
<dbReference type="PROSITE" id="PS00491">
    <property type="entry name" value="PROLINE_PEPTIDASE"/>
    <property type="match status" value="1"/>
</dbReference>
<comment type="similarity">
    <text evidence="1">Belongs to the peptidase M24B family.</text>
</comment>
<evidence type="ECO:0000313" key="7">
    <source>
        <dbReference type="Proteomes" id="UP000002217"/>
    </source>
</evidence>
<evidence type="ECO:0000313" key="6">
    <source>
        <dbReference type="EMBL" id="ACV63473.1"/>
    </source>
</evidence>
<sequence>MINRINAVRKLLNKAALDAIVVINPGNRLYLSGFTGTSGILFIDARRAILLTDFRYREQAAAQAPDYEIITFTGLFTEKLLEFITPSKSYRLACEGDYITYKQFIAIKESLQDITVHPVNEFVEALRLVKDNTEINKIGRAVKIADDAFANILPLIKPGVSEIELALELEFFMRRAGAEKAAFTFIVASGTRSSMPHGVASEKLIKPGELLTMDFGAVYQGYHSDITRTVLIGTSTAKQSEIYRIVLEAQIAALAAVRSGIKASEVDKAARDIIASYGYGENFGHSTGHGLGLNIHENPRLAAKDETILLPGMVVTIEPGIYIPDWGGVRIEDTVVVEENGCQILTRSPKMNLMEIF</sequence>
<dbReference type="Proteomes" id="UP000002217">
    <property type="component" value="Chromosome"/>
</dbReference>
<keyword evidence="7" id="KW-1185">Reference proteome</keyword>
<dbReference type="InterPro" id="IPR050659">
    <property type="entry name" value="Peptidase_M24B"/>
</dbReference>
<dbReference type="EMBL" id="CP001720">
    <property type="protein sequence ID" value="ACV63473.1"/>
    <property type="molecule type" value="Genomic_DNA"/>
</dbReference>
<dbReference type="Gene3D" id="3.90.230.10">
    <property type="entry name" value="Creatinase/methionine aminopeptidase superfamily"/>
    <property type="match status" value="1"/>
</dbReference>
<dbReference type="eggNOG" id="COG0006">
    <property type="taxonomic scope" value="Bacteria"/>
</dbReference>
<evidence type="ECO:0000256" key="2">
    <source>
        <dbReference type="ARBA" id="ARBA00022723"/>
    </source>
</evidence>
<keyword evidence="2" id="KW-0479">Metal-binding</keyword>
<feature type="domain" description="Peptidase M24" evidence="4">
    <location>
        <begin position="137"/>
        <end position="339"/>
    </location>
</feature>
<protein>
    <submittedName>
        <fullName evidence="6">Peptidase M24</fullName>
    </submittedName>
</protein>
<dbReference type="CDD" id="cd01092">
    <property type="entry name" value="APP-like"/>
    <property type="match status" value="1"/>
</dbReference>
<dbReference type="HOGENOM" id="CLU_017266_4_2_9"/>
<dbReference type="Gene3D" id="3.40.350.10">
    <property type="entry name" value="Creatinase/prolidase N-terminal domain"/>
    <property type="match status" value="1"/>
</dbReference>
<proteinExistence type="inferred from homology"/>
<dbReference type="SUPFAM" id="SSF55920">
    <property type="entry name" value="Creatinase/aminopeptidase"/>
    <property type="match status" value="1"/>
</dbReference>
<dbReference type="InterPro" id="IPR001131">
    <property type="entry name" value="Peptidase_M24B_aminopep-P_CS"/>
</dbReference>
<dbReference type="InterPro" id="IPR001714">
    <property type="entry name" value="Pept_M24_MAP"/>
</dbReference>
<reference evidence="6 7" key="1">
    <citation type="journal article" date="2009" name="Stand. Genomic Sci.">
        <title>Complete genome sequence of Desulfotomaculum acetoxidans type strain (5575).</title>
        <authorList>
            <person name="Spring S."/>
            <person name="Lapidus A."/>
            <person name="Schroder M."/>
            <person name="Gleim D."/>
            <person name="Sims D."/>
            <person name="Meincke L."/>
            <person name="Glavina Del Rio T."/>
            <person name="Tice H."/>
            <person name="Copeland A."/>
            <person name="Cheng J.F."/>
            <person name="Lucas S."/>
            <person name="Chen F."/>
            <person name="Nolan M."/>
            <person name="Bruce D."/>
            <person name="Goodwin L."/>
            <person name="Pitluck S."/>
            <person name="Ivanova N."/>
            <person name="Mavromatis K."/>
            <person name="Mikhailova N."/>
            <person name="Pati A."/>
            <person name="Chen A."/>
            <person name="Palaniappan K."/>
            <person name="Land M."/>
            <person name="Hauser L."/>
            <person name="Chang Y.J."/>
            <person name="Jeffries C.D."/>
            <person name="Chain P."/>
            <person name="Saunders E."/>
            <person name="Brettin T."/>
            <person name="Detter J.C."/>
            <person name="Goker M."/>
            <person name="Bristow J."/>
            <person name="Eisen J.A."/>
            <person name="Markowitz V."/>
            <person name="Hugenholtz P."/>
            <person name="Kyrpides N.C."/>
            <person name="Klenk H.P."/>
            <person name="Han C."/>
        </authorList>
    </citation>
    <scope>NUCLEOTIDE SEQUENCE [LARGE SCALE GENOMIC DNA]</scope>
    <source>
        <strain evidence="7">ATCC 49208 / DSM 771 / VKM B-1644</strain>
    </source>
</reference>
<dbReference type="KEGG" id="dae:Dtox_2694"/>
<evidence type="ECO:0000256" key="3">
    <source>
        <dbReference type="ARBA" id="ARBA00022801"/>
    </source>
</evidence>
<dbReference type="Pfam" id="PF01321">
    <property type="entry name" value="Creatinase_N"/>
    <property type="match status" value="1"/>
</dbReference>
<dbReference type="STRING" id="485916.Dtox_2694"/>
<dbReference type="FunFam" id="3.90.230.10:FF:000014">
    <property type="entry name" value="Aminopeptidase P family protein"/>
    <property type="match status" value="1"/>
</dbReference>
<organism evidence="6 7">
    <name type="scientific">Desulfofarcimen acetoxidans (strain ATCC 49208 / DSM 771 / KCTC 5769 / VKM B-1644 / 5575)</name>
    <name type="common">Desulfotomaculum acetoxidans</name>
    <dbReference type="NCBI Taxonomy" id="485916"/>
    <lineage>
        <taxon>Bacteria</taxon>
        <taxon>Bacillati</taxon>
        <taxon>Bacillota</taxon>
        <taxon>Clostridia</taxon>
        <taxon>Eubacteriales</taxon>
        <taxon>Peptococcaceae</taxon>
        <taxon>Desulfofarcimen</taxon>
    </lineage>
</organism>
<name>C8W177_DESAS</name>
<dbReference type="AlphaFoldDB" id="C8W177"/>
<accession>C8W177</accession>
<dbReference type="GO" id="GO:0046872">
    <property type="term" value="F:metal ion binding"/>
    <property type="evidence" value="ECO:0007669"/>
    <property type="project" value="UniProtKB-KW"/>
</dbReference>
<evidence type="ECO:0000259" key="5">
    <source>
        <dbReference type="Pfam" id="PF01321"/>
    </source>
</evidence>
<dbReference type="SUPFAM" id="SSF53092">
    <property type="entry name" value="Creatinase/prolidase N-terminal domain"/>
    <property type="match status" value="1"/>
</dbReference>
<dbReference type="PRINTS" id="PR00599">
    <property type="entry name" value="MAPEPTIDASE"/>
</dbReference>
<feature type="domain" description="Creatinase N-terminal" evidence="5">
    <location>
        <begin position="4"/>
        <end position="129"/>
    </location>
</feature>
<evidence type="ECO:0000259" key="4">
    <source>
        <dbReference type="Pfam" id="PF00557"/>
    </source>
</evidence>
<dbReference type="InterPro" id="IPR000994">
    <property type="entry name" value="Pept_M24"/>
</dbReference>
<evidence type="ECO:0000256" key="1">
    <source>
        <dbReference type="ARBA" id="ARBA00008766"/>
    </source>
</evidence>
<dbReference type="Pfam" id="PF00557">
    <property type="entry name" value="Peptidase_M24"/>
    <property type="match status" value="1"/>
</dbReference>
<dbReference type="PANTHER" id="PTHR46112:SF3">
    <property type="entry name" value="AMINOPEPTIDASE YPDF"/>
    <property type="match status" value="1"/>
</dbReference>
<gene>
    <name evidence="6" type="ordered locus">Dtox_2694</name>
</gene>
<dbReference type="InterPro" id="IPR029149">
    <property type="entry name" value="Creatin/AminoP/Spt16_N"/>
</dbReference>
<dbReference type="GO" id="GO:0008235">
    <property type="term" value="F:metalloexopeptidase activity"/>
    <property type="evidence" value="ECO:0007669"/>
    <property type="project" value="UniProtKB-ARBA"/>
</dbReference>
<dbReference type="MEROPS" id="M24.008"/>